<gene>
    <name evidence="2" type="ORF">A3B07_01505</name>
</gene>
<protein>
    <recommendedName>
        <fullName evidence="4">Cell division protein FtsL</fullName>
    </recommendedName>
</protein>
<dbReference type="AlphaFoldDB" id="A0A1G2SC54"/>
<evidence type="ECO:0000256" key="1">
    <source>
        <dbReference type="SAM" id="Phobius"/>
    </source>
</evidence>
<accession>A0A1G2SC54</accession>
<evidence type="ECO:0000313" key="3">
    <source>
        <dbReference type="Proteomes" id="UP000178817"/>
    </source>
</evidence>
<keyword evidence="1" id="KW-1133">Transmembrane helix</keyword>
<organism evidence="2 3">
    <name type="scientific">Candidatus Yonathbacteria bacterium RIFCSPLOWO2_01_FULL_43_27</name>
    <dbReference type="NCBI Taxonomy" id="1802726"/>
    <lineage>
        <taxon>Bacteria</taxon>
        <taxon>Candidatus Yonathiibacteriota</taxon>
    </lineage>
</organism>
<proteinExistence type="predicted"/>
<keyword evidence="1" id="KW-0812">Transmembrane</keyword>
<dbReference type="EMBL" id="MHUV01000005">
    <property type="protein sequence ID" value="OHA82590.1"/>
    <property type="molecule type" value="Genomic_DNA"/>
</dbReference>
<name>A0A1G2SC54_9BACT</name>
<keyword evidence="1" id="KW-0472">Membrane</keyword>
<dbReference type="STRING" id="1802726.A3B07_01505"/>
<reference evidence="2 3" key="1">
    <citation type="journal article" date="2016" name="Nat. Commun.">
        <title>Thousands of microbial genomes shed light on interconnected biogeochemical processes in an aquifer system.</title>
        <authorList>
            <person name="Anantharaman K."/>
            <person name="Brown C.T."/>
            <person name="Hug L.A."/>
            <person name="Sharon I."/>
            <person name="Castelle C.J."/>
            <person name="Probst A.J."/>
            <person name="Thomas B.C."/>
            <person name="Singh A."/>
            <person name="Wilkins M.J."/>
            <person name="Karaoz U."/>
            <person name="Brodie E.L."/>
            <person name="Williams K.H."/>
            <person name="Hubbard S.S."/>
            <person name="Banfield J.F."/>
        </authorList>
    </citation>
    <scope>NUCLEOTIDE SEQUENCE [LARGE SCALE GENOMIC DNA]</scope>
</reference>
<evidence type="ECO:0008006" key="4">
    <source>
        <dbReference type="Google" id="ProtNLM"/>
    </source>
</evidence>
<evidence type="ECO:0000313" key="2">
    <source>
        <dbReference type="EMBL" id="OHA82590.1"/>
    </source>
</evidence>
<sequence length="100" mass="11555">MTTKILVNNLERKLFWLLVGFLGLSFFLYFYFVISLTVAGVERDRVVSQMREMTTQASMLEQEYMHLQNSVTLAHASDLGFKEVTAKFSHTTHDKFSLAQ</sequence>
<feature type="transmembrane region" description="Helical" evidence="1">
    <location>
        <begin position="14"/>
        <end position="41"/>
    </location>
</feature>
<dbReference type="Proteomes" id="UP000178817">
    <property type="component" value="Unassembled WGS sequence"/>
</dbReference>
<comment type="caution">
    <text evidence="2">The sequence shown here is derived from an EMBL/GenBank/DDBJ whole genome shotgun (WGS) entry which is preliminary data.</text>
</comment>